<gene>
    <name evidence="2" type="ORF">BON30_15895</name>
</gene>
<dbReference type="SMART" id="SM01111">
    <property type="entry name" value="CVNH"/>
    <property type="match status" value="1"/>
</dbReference>
<evidence type="ECO:0000313" key="3">
    <source>
        <dbReference type="Proteomes" id="UP000182229"/>
    </source>
</evidence>
<evidence type="ECO:0000259" key="1">
    <source>
        <dbReference type="SMART" id="SM01111"/>
    </source>
</evidence>
<evidence type="ECO:0000313" key="2">
    <source>
        <dbReference type="EMBL" id="OJH40489.1"/>
    </source>
</evidence>
<dbReference type="AlphaFoldDB" id="A0A1L9BE13"/>
<protein>
    <recommendedName>
        <fullName evidence="1">Cyanovirin-N domain-containing protein</fullName>
    </recommendedName>
</protein>
<accession>A0A1L9BE13</accession>
<feature type="domain" description="Cyanovirin-N" evidence="1">
    <location>
        <begin position="41"/>
        <end position="141"/>
    </location>
</feature>
<dbReference type="SUPFAM" id="SSF51322">
    <property type="entry name" value="Cyanovirin-N"/>
    <property type="match status" value="1"/>
</dbReference>
<dbReference type="Pfam" id="PF08881">
    <property type="entry name" value="CVNH"/>
    <property type="match status" value="1"/>
</dbReference>
<dbReference type="EMBL" id="MPIN01000003">
    <property type="protein sequence ID" value="OJH40489.1"/>
    <property type="molecule type" value="Genomic_DNA"/>
</dbReference>
<proteinExistence type="predicted"/>
<dbReference type="Proteomes" id="UP000182229">
    <property type="component" value="Unassembled WGS sequence"/>
</dbReference>
<reference evidence="2 3" key="2">
    <citation type="submission" date="2016-12" db="EMBL/GenBank/DDBJ databases">
        <title>Draft Genome Sequence of Cystobacter ferrugineus Strain Cbfe23.</title>
        <authorList>
            <person name="Akbar S."/>
            <person name="Dowd S.E."/>
            <person name="Stevens D.C."/>
        </authorList>
    </citation>
    <scope>NUCLEOTIDE SEQUENCE [LARGE SCALE GENOMIC DNA]</scope>
    <source>
        <strain evidence="2 3">Cbfe23</strain>
    </source>
</reference>
<name>A0A1L9BE13_9BACT</name>
<organism evidence="2 3">
    <name type="scientific">Cystobacter ferrugineus</name>
    <dbReference type="NCBI Taxonomy" id="83449"/>
    <lineage>
        <taxon>Bacteria</taxon>
        <taxon>Pseudomonadati</taxon>
        <taxon>Myxococcota</taxon>
        <taxon>Myxococcia</taxon>
        <taxon>Myxococcales</taxon>
        <taxon>Cystobacterineae</taxon>
        <taxon>Archangiaceae</taxon>
        <taxon>Cystobacter</taxon>
    </lineage>
</organism>
<sequence length="143" mass="15796">MTGFLAGMMLALVQAGCGGAGEFAEQDNEDSAHAEQAIRGDFSQSCTDITFFNDRYLSARCARSDGQFVYSEIDLGEYLVNEDGNIWWGLGGQFHRSCSFVIFGARASELFFSCKKKDGSYKETSKVLDERIANINGVLVYRP</sequence>
<dbReference type="InterPro" id="IPR011058">
    <property type="entry name" value="Cyanovirin-N"/>
</dbReference>
<comment type="caution">
    <text evidence="2">The sequence shown here is derived from an EMBL/GenBank/DDBJ whole genome shotgun (WGS) entry which is preliminary data.</text>
</comment>
<keyword evidence="3" id="KW-1185">Reference proteome</keyword>
<dbReference type="InterPro" id="IPR036673">
    <property type="entry name" value="Cyanovirin-N_sf"/>
</dbReference>
<dbReference type="Gene3D" id="2.30.60.10">
    <property type="entry name" value="Cyanovirin-N"/>
    <property type="match status" value="1"/>
</dbReference>
<reference evidence="3" key="1">
    <citation type="submission" date="2016-11" db="EMBL/GenBank/DDBJ databases">
        <authorList>
            <person name="Shukria A."/>
            <person name="Stevens D.C."/>
        </authorList>
    </citation>
    <scope>NUCLEOTIDE SEQUENCE [LARGE SCALE GENOMIC DNA]</scope>
    <source>
        <strain evidence="3">Cbfe23</strain>
    </source>
</reference>